<evidence type="ECO:0000313" key="3">
    <source>
        <dbReference type="Proteomes" id="UP001363035"/>
    </source>
</evidence>
<feature type="chain" id="PRO_5046748514" evidence="1">
    <location>
        <begin position="22"/>
        <end position="211"/>
    </location>
</feature>
<feature type="signal peptide" evidence="1">
    <location>
        <begin position="1"/>
        <end position="21"/>
    </location>
</feature>
<evidence type="ECO:0000313" key="2">
    <source>
        <dbReference type="EMBL" id="MEI5983755.1"/>
    </source>
</evidence>
<organism evidence="2 3">
    <name type="scientific">Sphingobacterium tenebrionis</name>
    <dbReference type="NCBI Taxonomy" id="3111775"/>
    <lineage>
        <taxon>Bacteria</taxon>
        <taxon>Pseudomonadati</taxon>
        <taxon>Bacteroidota</taxon>
        <taxon>Sphingobacteriia</taxon>
        <taxon>Sphingobacteriales</taxon>
        <taxon>Sphingobacteriaceae</taxon>
        <taxon>Sphingobacterium</taxon>
    </lineage>
</organism>
<gene>
    <name evidence="2" type="ORF">VJ786_02445</name>
</gene>
<dbReference type="EMBL" id="JAYLLN010000003">
    <property type="protein sequence ID" value="MEI5983755.1"/>
    <property type="molecule type" value="Genomic_DNA"/>
</dbReference>
<protein>
    <submittedName>
        <fullName evidence="2">TerB family tellurite resistance protein</fullName>
    </submittedName>
</protein>
<name>A0ABU8I226_9SPHI</name>
<dbReference type="Proteomes" id="UP001363035">
    <property type="component" value="Unassembled WGS sequence"/>
</dbReference>
<keyword evidence="1" id="KW-0732">Signal</keyword>
<dbReference type="RefSeq" id="WP_336557194.1">
    <property type="nucleotide sequence ID" value="NZ_JAYLLN010000003.1"/>
</dbReference>
<accession>A0ABU8I226</accession>
<proteinExistence type="predicted"/>
<comment type="caution">
    <text evidence="2">The sequence shown here is derived from an EMBL/GenBank/DDBJ whole genome shotgun (WGS) entry which is preliminary data.</text>
</comment>
<keyword evidence="3" id="KW-1185">Reference proteome</keyword>
<reference evidence="2 3" key="1">
    <citation type="submission" date="2024-01" db="EMBL/GenBank/DDBJ databases">
        <title>Sphingobacterium tenebrionis sp. nov., a novel endophyte isolated from tenebrio molitor intestines.</title>
        <authorList>
            <person name="Zhang C."/>
        </authorList>
    </citation>
    <scope>NUCLEOTIDE SEQUENCE [LARGE SCALE GENOMIC DNA]</scope>
    <source>
        <strain evidence="2 3">PU5-4</strain>
    </source>
</reference>
<evidence type="ECO:0000256" key="1">
    <source>
        <dbReference type="SAM" id="SignalP"/>
    </source>
</evidence>
<sequence length="211" mass="24223">MKKKLLIGIVLLVLISVQARAQSTEVQQLLLNVEKLAQFKKVLKDMEEGYEILKNGYNHIRDISKGNFGLHRLFLDGLLKVNPAVRNYHKVASILFMQKRILELSIGHTGDLVRQGGFDPKELEHLENLYSKVLQGCLEELGELTMVLSAGRAKMDDGERLRTIDSVHERMERHLRLIRSLTASNSILEYHRQREWDHTGSMKSLQGITNR</sequence>